<keyword evidence="1" id="KW-0812">Transmembrane</keyword>
<keyword evidence="1" id="KW-0472">Membrane</keyword>
<gene>
    <name evidence="2" type="ORF">LCGC14_1165270</name>
</gene>
<accession>A0A0F9LRJ0</accession>
<dbReference type="EMBL" id="LAZR01005715">
    <property type="protein sequence ID" value="KKM97709.1"/>
    <property type="molecule type" value="Genomic_DNA"/>
</dbReference>
<organism evidence="2">
    <name type="scientific">marine sediment metagenome</name>
    <dbReference type="NCBI Taxonomy" id="412755"/>
    <lineage>
        <taxon>unclassified sequences</taxon>
        <taxon>metagenomes</taxon>
        <taxon>ecological metagenomes</taxon>
    </lineage>
</organism>
<feature type="transmembrane region" description="Helical" evidence="1">
    <location>
        <begin position="5"/>
        <end position="26"/>
    </location>
</feature>
<keyword evidence="1" id="KW-1133">Transmembrane helix</keyword>
<name>A0A0F9LRJ0_9ZZZZ</name>
<evidence type="ECO:0000256" key="1">
    <source>
        <dbReference type="SAM" id="Phobius"/>
    </source>
</evidence>
<sequence>MKKKLFFRSCLGLTIGLIIGVLLFWLGRESVPLCLPPSCTYKMTIDENGCMKIFDVDLRPESENSE</sequence>
<evidence type="ECO:0000313" key="2">
    <source>
        <dbReference type="EMBL" id="KKM97709.1"/>
    </source>
</evidence>
<reference evidence="2" key="1">
    <citation type="journal article" date="2015" name="Nature">
        <title>Complex archaea that bridge the gap between prokaryotes and eukaryotes.</title>
        <authorList>
            <person name="Spang A."/>
            <person name="Saw J.H."/>
            <person name="Jorgensen S.L."/>
            <person name="Zaremba-Niedzwiedzka K."/>
            <person name="Martijn J."/>
            <person name="Lind A.E."/>
            <person name="van Eijk R."/>
            <person name="Schleper C."/>
            <person name="Guy L."/>
            <person name="Ettema T.J."/>
        </authorList>
    </citation>
    <scope>NUCLEOTIDE SEQUENCE</scope>
</reference>
<comment type="caution">
    <text evidence="2">The sequence shown here is derived from an EMBL/GenBank/DDBJ whole genome shotgun (WGS) entry which is preliminary data.</text>
</comment>
<proteinExistence type="predicted"/>
<protein>
    <submittedName>
        <fullName evidence="2">Uncharacterized protein</fullName>
    </submittedName>
</protein>
<dbReference type="AlphaFoldDB" id="A0A0F9LRJ0"/>